<dbReference type="RefSeq" id="WP_252581609.1">
    <property type="nucleotide sequence ID" value="NZ_CP071527.1"/>
</dbReference>
<name>A0ABY4YAZ9_9GAMM</name>
<evidence type="ECO:0000313" key="2">
    <source>
        <dbReference type="Proteomes" id="UP001057474"/>
    </source>
</evidence>
<protein>
    <recommendedName>
        <fullName evidence="3">Haloacid dehalogenase-like hydrolase</fullName>
    </recommendedName>
</protein>
<evidence type="ECO:0000313" key="1">
    <source>
        <dbReference type="EMBL" id="USQ14801.1"/>
    </source>
</evidence>
<dbReference type="Proteomes" id="UP001057474">
    <property type="component" value="Chromosome"/>
</dbReference>
<evidence type="ECO:0008006" key="3">
    <source>
        <dbReference type="Google" id="ProtNLM"/>
    </source>
</evidence>
<reference evidence="1" key="1">
    <citation type="submission" date="2021-03" db="EMBL/GenBank/DDBJ databases">
        <title>Legionella lytica PCM 2298.</title>
        <authorList>
            <person name="Koper P."/>
        </authorList>
    </citation>
    <scope>NUCLEOTIDE SEQUENCE</scope>
    <source>
        <strain evidence="1">PCM 2298</strain>
    </source>
</reference>
<accession>A0ABY4YAZ9</accession>
<organism evidence="1 2">
    <name type="scientific">Legionella lytica</name>
    <dbReference type="NCBI Taxonomy" id="96232"/>
    <lineage>
        <taxon>Bacteria</taxon>
        <taxon>Pseudomonadati</taxon>
        <taxon>Pseudomonadota</taxon>
        <taxon>Gammaproteobacteria</taxon>
        <taxon>Legionellales</taxon>
        <taxon>Legionellaceae</taxon>
        <taxon>Legionella</taxon>
    </lineage>
</organism>
<keyword evidence="2" id="KW-1185">Reference proteome</keyword>
<gene>
    <name evidence="1" type="ORF">J2N86_05735</name>
</gene>
<proteinExistence type="predicted"/>
<dbReference type="EMBL" id="CP071527">
    <property type="protein sequence ID" value="USQ14801.1"/>
    <property type="molecule type" value="Genomic_DNA"/>
</dbReference>
<sequence>MALFILDFDETIASENTHNAVSHLTKMDDMWEVIKEIQPIGGPDVWRTTLCDILDKGHSLAIASFNAYGGSFIPKYLREIIKLDEDKIQAIHVESWLPYNPSEANKNAHIGFIIKDTGYTGASDTIVLVDDDLKNIIAASEKKYKTIHASGKYIDHIQKLSNDWNYSVSSTHKLGIFASKKLQDDDEASPDSCCVIM</sequence>